<organism evidence="1 2">
    <name type="scientific">Pseudonocardia cypriaca</name>
    <dbReference type="NCBI Taxonomy" id="882449"/>
    <lineage>
        <taxon>Bacteria</taxon>
        <taxon>Bacillati</taxon>
        <taxon>Actinomycetota</taxon>
        <taxon>Actinomycetes</taxon>
        <taxon>Pseudonocardiales</taxon>
        <taxon>Pseudonocardiaceae</taxon>
        <taxon>Pseudonocardia</taxon>
    </lineage>
</organism>
<evidence type="ECO:0000313" key="1">
    <source>
        <dbReference type="EMBL" id="TQM37900.1"/>
    </source>
</evidence>
<keyword evidence="2" id="KW-1185">Reference proteome</keyword>
<dbReference type="EMBL" id="VFPH01000002">
    <property type="protein sequence ID" value="TQM37900.1"/>
    <property type="molecule type" value="Genomic_DNA"/>
</dbReference>
<reference evidence="1 2" key="1">
    <citation type="submission" date="2019-06" db="EMBL/GenBank/DDBJ databases">
        <title>Sequencing the genomes of 1000 actinobacteria strains.</title>
        <authorList>
            <person name="Klenk H.-P."/>
        </authorList>
    </citation>
    <scope>NUCLEOTIDE SEQUENCE [LARGE SCALE GENOMIC DNA]</scope>
    <source>
        <strain evidence="1 2">DSM 45511</strain>
    </source>
</reference>
<sequence>MGPRRKLQMALVLVAAVVVGLAMTGAVGPASVEPVPTAVVTR</sequence>
<dbReference type="RefSeq" id="WP_281290467.1">
    <property type="nucleotide sequence ID" value="NZ_VFPH01000002.1"/>
</dbReference>
<protein>
    <submittedName>
        <fullName evidence="1">Uncharacterized protein</fullName>
    </submittedName>
</protein>
<dbReference type="Proteomes" id="UP000319818">
    <property type="component" value="Unassembled WGS sequence"/>
</dbReference>
<comment type="caution">
    <text evidence="1">The sequence shown here is derived from an EMBL/GenBank/DDBJ whole genome shotgun (WGS) entry which is preliminary data.</text>
</comment>
<name>A0A543FVM7_9PSEU</name>
<proteinExistence type="predicted"/>
<gene>
    <name evidence="1" type="ORF">FB388_5119</name>
</gene>
<evidence type="ECO:0000313" key="2">
    <source>
        <dbReference type="Proteomes" id="UP000319818"/>
    </source>
</evidence>
<accession>A0A543FVM7</accession>
<dbReference type="AlphaFoldDB" id="A0A543FVM7"/>